<dbReference type="AlphaFoldDB" id="A0A1M6SAY1"/>
<organism evidence="2 3">
    <name type="scientific">Desulforamulus aeronauticus DSM 10349</name>
    <dbReference type="NCBI Taxonomy" id="1121421"/>
    <lineage>
        <taxon>Bacteria</taxon>
        <taxon>Bacillati</taxon>
        <taxon>Bacillota</taxon>
        <taxon>Clostridia</taxon>
        <taxon>Eubacteriales</taxon>
        <taxon>Peptococcaceae</taxon>
        <taxon>Desulforamulus</taxon>
    </lineage>
</organism>
<sequence length="71" mass="8620">MLMTSIMKGRERYIIFRKRNRIRLIDVSRYCGCSASAISQWENNLINLSDELIAKYNEFIEEFEKKHKVRY</sequence>
<dbReference type="InterPro" id="IPR010982">
    <property type="entry name" value="Lambda_DNA-bd_dom_sf"/>
</dbReference>
<gene>
    <name evidence="2" type="ORF">SAMN02745123_01779</name>
</gene>
<dbReference type="Proteomes" id="UP000183997">
    <property type="component" value="Unassembled WGS sequence"/>
</dbReference>
<evidence type="ECO:0000313" key="3">
    <source>
        <dbReference type="Proteomes" id="UP000183997"/>
    </source>
</evidence>
<dbReference type="GO" id="GO:0003677">
    <property type="term" value="F:DNA binding"/>
    <property type="evidence" value="ECO:0007669"/>
    <property type="project" value="InterPro"/>
</dbReference>
<dbReference type="PROSITE" id="PS50943">
    <property type="entry name" value="HTH_CROC1"/>
    <property type="match status" value="1"/>
</dbReference>
<dbReference type="CDD" id="cd00093">
    <property type="entry name" value="HTH_XRE"/>
    <property type="match status" value="1"/>
</dbReference>
<dbReference type="EMBL" id="FRAR01000013">
    <property type="protein sequence ID" value="SHK41924.1"/>
    <property type="molecule type" value="Genomic_DNA"/>
</dbReference>
<dbReference type="SUPFAM" id="SSF47413">
    <property type="entry name" value="lambda repressor-like DNA-binding domains"/>
    <property type="match status" value="1"/>
</dbReference>
<reference evidence="3" key="1">
    <citation type="submission" date="2016-11" db="EMBL/GenBank/DDBJ databases">
        <authorList>
            <person name="Varghese N."/>
            <person name="Submissions S."/>
        </authorList>
    </citation>
    <scope>NUCLEOTIDE SEQUENCE [LARGE SCALE GENOMIC DNA]</scope>
    <source>
        <strain evidence="3">DSM 10349</strain>
    </source>
</reference>
<feature type="domain" description="HTH cro/C1-type" evidence="1">
    <location>
        <begin position="17"/>
        <end position="55"/>
    </location>
</feature>
<evidence type="ECO:0000259" key="1">
    <source>
        <dbReference type="PROSITE" id="PS50943"/>
    </source>
</evidence>
<dbReference type="InterPro" id="IPR001387">
    <property type="entry name" value="Cro/C1-type_HTH"/>
</dbReference>
<proteinExistence type="predicted"/>
<evidence type="ECO:0000313" key="2">
    <source>
        <dbReference type="EMBL" id="SHK41924.1"/>
    </source>
</evidence>
<accession>A0A1M6SAY1</accession>
<keyword evidence="3" id="KW-1185">Reference proteome</keyword>
<protein>
    <submittedName>
        <fullName evidence="2">Helix-turn-helix</fullName>
    </submittedName>
</protein>
<name>A0A1M6SAY1_9FIRM</name>
<dbReference type="Pfam" id="PF01381">
    <property type="entry name" value="HTH_3"/>
    <property type="match status" value="1"/>
</dbReference>
<dbReference type="OrthoDB" id="2113033at2"/>